<sequence>MAQVWPDCKPIAQFRLPTTRLGGSQLDVGIDARTHCDMGYSLKECKHLGTFENQEMILMKVKRMKFGLQLCVVDVCSLHEIAILMPFPLFFFAAP</sequence>
<protein>
    <submittedName>
        <fullName evidence="2">Uncharacterized protein</fullName>
    </submittedName>
</protein>
<feature type="transmembrane region" description="Helical" evidence="1">
    <location>
        <begin position="66"/>
        <end position="93"/>
    </location>
</feature>
<comment type="caution">
    <text evidence="2">The sequence shown here is derived from an EMBL/GenBank/DDBJ whole genome shotgun (WGS) entry which is preliminary data.</text>
</comment>
<name>A0AAN9PSK7_CANGL</name>
<accession>A0AAN9PSK7</accession>
<gene>
    <name evidence="2" type="ORF">VNO77_42150</name>
</gene>
<evidence type="ECO:0000313" key="3">
    <source>
        <dbReference type="Proteomes" id="UP001367508"/>
    </source>
</evidence>
<organism evidence="2 3">
    <name type="scientific">Canavalia gladiata</name>
    <name type="common">Sword bean</name>
    <name type="synonym">Dolichos gladiatus</name>
    <dbReference type="NCBI Taxonomy" id="3824"/>
    <lineage>
        <taxon>Eukaryota</taxon>
        <taxon>Viridiplantae</taxon>
        <taxon>Streptophyta</taxon>
        <taxon>Embryophyta</taxon>
        <taxon>Tracheophyta</taxon>
        <taxon>Spermatophyta</taxon>
        <taxon>Magnoliopsida</taxon>
        <taxon>eudicotyledons</taxon>
        <taxon>Gunneridae</taxon>
        <taxon>Pentapetalae</taxon>
        <taxon>rosids</taxon>
        <taxon>fabids</taxon>
        <taxon>Fabales</taxon>
        <taxon>Fabaceae</taxon>
        <taxon>Papilionoideae</taxon>
        <taxon>50 kb inversion clade</taxon>
        <taxon>NPAAA clade</taxon>
        <taxon>indigoferoid/millettioid clade</taxon>
        <taxon>Phaseoleae</taxon>
        <taxon>Canavalia</taxon>
    </lineage>
</organism>
<keyword evidence="1" id="KW-1133">Transmembrane helix</keyword>
<dbReference type="AlphaFoldDB" id="A0AAN9PSK7"/>
<proteinExistence type="predicted"/>
<evidence type="ECO:0000313" key="2">
    <source>
        <dbReference type="EMBL" id="KAK7308537.1"/>
    </source>
</evidence>
<keyword evidence="1" id="KW-0812">Transmembrane</keyword>
<keyword evidence="3" id="KW-1185">Reference proteome</keyword>
<reference evidence="2 3" key="1">
    <citation type="submission" date="2024-01" db="EMBL/GenBank/DDBJ databases">
        <title>The genomes of 5 underutilized Papilionoideae crops provide insights into root nodulation and disease resistanc.</title>
        <authorList>
            <person name="Jiang F."/>
        </authorList>
    </citation>
    <scope>NUCLEOTIDE SEQUENCE [LARGE SCALE GENOMIC DNA]</scope>
    <source>
        <strain evidence="2">LVBAO_FW01</strain>
        <tissue evidence="2">Leaves</tissue>
    </source>
</reference>
<keyword evidence="1" id="KW-0472">Membrane</keyword>
<dbReference type="EMBL" id="JAYMYQ010000010">
    <property type="protein sequence ID" value="KAK7308537.1"/>
    <property type="molecule type" value="Genomic_DNA"/>
</dbReference>
<evidence type="ECO:0000256" key="1">
    <source>
        <dbReference type="SAM" id="Phobius"/>
    </source>
</evidence>
<dbReference type="Proteomes" id="UP001367508">
    <property type="component" value="Unassembled WGS sequence"/>
</dbReference>